<feature type="domain" description="ATP-grasp" evidence="14">
    <location>
        <begin position="101"/>
        <end position="302"/>
    </location>
</feature>
<dbReference type="InterPro" id="IPR005905">
    <property type="entry name" value="D_ala_D_ala"/>
</dbReference>
<dbReference type="SUPFAM" id="SSF56059">
    <property type="entry name" value="Glutathione synthetase ATP-binding domain-like"/>
    <property type="match status" value="1"/>
</dbReference>
<evidence type="ECO:0000256" key="6">
    <source>
        <dbReference type="ARBA" id="ARBA00022840"/>
    </source>
</evidence>
<dbReference type="GO" id="GO:0071555">
    <property type="term" value="P:cell wall organization"/>
    <property type="evidence" value="ECO:0007669"/>
    <property type="project" value="UniProtKB-KW"/>
</dbReference>
<comment type="function">
    <text evidence="10">Cell wall formation.</text>
</comment>
<dbReference type="InterPro" id="IPR011095">
    <property type="entry name" value="Dala_Dala_lig_C"/>
</dbReference>
<dbReference type="PIRSF" id="PIRSF039102">
    <property type="entry name" value="Ddl/VanB"/>
    <property type="match status" value="1"/>
</dbReference>
<feature type="active site" evidence="11">
    <location>
        <position position="15"/>
    </location>
</feature>
<dbReference type="Gene3D" id="3.40.50.20">
    <property type="match status" value="1"/>
</dbReference>
<feature type="active site" evidence="11">
    <location>
        <position position="144"/>
    </location>
</feature>
<gene>
    <name evidence="10" type="primary">ddl</name>
    <name evidence="15" type="ORF">M670_00599</name>
</gene>
<reference evidence="15 16" key="1">
    <citation type="submission" date="2014-04" db="EMBL/GenBank/DDBJ databases">
        <title>Draft genome sequence of Bacillus azotoformans MEV2011, a (co-) denitrifying strain unable to grow in the presence of oxygen.</title>
        <authorList>
            <person name="Nielsen M."/>
            <person name="Schreiber L."/>
            <person name="Finster K."/>
            <person name="Schramm A."/>
        </authorList>
    </citation>
    <scope>NUCLEOTIDE SEQUENCE [LARGE SCALE GENOMIC DNA]</scope>
    <source>
        <strain evidence="15 16">MEV2011</strain>
    </source>
</reference>
<dbReference type="Pfam" id="PF01820">
    <property type="entry name" value="Dala_Dala_lig_N"/>
    <property type="match status" value="2"/>
</dbReference>
<keyword evidence="12" id="KW-0479">Metal-binding</keyword>
<comment type="caution">
    <text evidence="15">The sequence shown here is derived from an EMBL/GenBank/DDBJ whole genome shotgun (WGS) entry which is preliminary data.</text>
</comment>
<feature type="binding site" evidence="12">
    <location>
        <position position="269"/>
    </location>
    <ligand>
        <name>Mg(2+)</name>
        <dbReference type="ChEBI" id="CHEBI:18420"/>
        <label>2</label>
    </ligand>
</feature>
<evidence type="ECO:0000313" key="16">
    <source>
        <dbReference type="Proteomes" id="UP000027936"/>
    </source>
</evidence>
<dbReference type="AlphaFoldDB" id="A0A072NTP7"/>
<evidence type="ECO:0000313" key="15">
    <source>
        <dbReference type="EMBL" id="KEF40572.1"/>
    </source>
</evidence>
<keyword evidence="3 10" id="KW-0963">Cytoplasm</keyword>
<evidence type="ECO:0000256" key="7">
    <source>
        <dbReference type="ARBA" id="ARBA00022960"/>
    </source>
</evidence>
<keyword evidence="12" id="KW-0460">Magnesium</keyword>
<dbReference type="InterPro" id="IPR013815">
    <property type="entry name" value="ATP_grasp_subdomain_1"/>
</dbReference>
<dbReference type="GO" id="GO:0008360">
    <property type="term" value="P:regulation of cell shape"/>
    <property type="evidence" value="ECO:0007669"/>
    <property type="project" value="UniProtKB-KW"/>
</dbReference>
<feature type="binding site" evidence="12">
    <location>
        <position position="271"/>
    </location>
    <ligand>
        <name>Mg(2+)</name>
        <dbReference type="ChEBI" id="CHEBI:18420"/>
        <label>2</label>
    </ligand>
</feature>
<dbReference type="EMBL" id="JJRY01000001">
    <property type="protein sequence ID" value="KEF40572.1"/>
    <property type="molecule type" value="Genomic_DNA"/>
</dbReference>
<keyword evidence="4 10" id="KW-0436">Ligase</keyword>
<keyword evidence="5 13" id="KW-0547">Nucleotide-binding</keyword>
<evidence type="ECO:0000256" key="9">
    <source>
        <dbReference type="ARBA" id="ARBA00023316"/>
    </source>
</evidence>
<dbReference type="Gene3D" id="3.30.1490.20">
    <property type="entry name" value="ATP-grasp fold, A domain"/>
    <property type="match status" value="1"/>
</dbReference>
<dbReference type="InterPro" id="IPR011761">
    <property type="entry name" value="ATP-grasp"/>
</dbReference>
<keyword evidence="7 10" id="KW-0133">Cell shape</keyword>
<comment type="similarity">
    <text evidence="2 10">Belongs to the D-alanine--D-alanine ligase family.</text>
</comment>
<dbReference type="PROSITE" id="PS50975">
    <property type="entry name" value="ATP_GRASP"/>
    <property type="match status" value="1"/>
</dbReference>
<dbReference type="NCBIfam" id="NF002528">
    <property type="entry name" value="PRK01966.1-4"/>
    <property type="match status" value="1"/>
</dbReference>
<feature type="binding site" evidence="12">
    <location>
        <position position="255"/>
    </location>
    <ligand>
        <name>Mg(2+)</name>
        <dbReference type="ChEBI" id="CHEBI:18420"/>
        <label>1</label>
    </ligand>
</feature>
<evidence type="ECO:0000256" key="12">
    <source>
        <dbReference type="PIRSR" id="PIRSR039102-3"/>
    </source>
</evidence>
<evidence type="ECO:0000256" key="2">
    <source>
        <dbReference type="ARBA" id="ARBA00010871"/>
    </source>
</evidence>
<keyword evidence="8 10" id="KW-0573">Peptidoglycan synthesis</keyword>
<dbReference type="UniPathway" id="UPA00219"/>
<dbReference type="NCBIfam" id="NF002378">
    <property type="entry name" value="PRK01372.1"/>
    <property type="match status" value="1"/>
</dbReference>
<accession>A0A072NTP7</accession>
<evidence type="ECO:0000256" key="11">
    <source>
        <dbReference type="PIRSR" id="PIRSR039102-1"/>
    </source>
</evidence>
<proteinExistence type="inferred from homology"/>
<dbReference type="NCBIfam" id="TIGR01205">
    <property type="entry name" value="D_ala_D_alaTIGR"/>
    <property type="match status" value="1"/>
</dbReference>
<keyword evidence="6 13" id="KW-0067">ATP-binding</keyword>
<evidence type="ECO:0000256" key="3">
    <source>
        <dbReference type="ARBA" id="ARBA00022490"/>
    </source>
</evidence>
<dbReference type="PATRIC" id="fig|1348973.3.peg.585"/>
<dbReference type="EC" id="6.3.2.4" evidence="10"/>
<dbReference type="Gene3D" id="3.30.470.20">
    <property type="entry name" value="ATP-grasp fold, B domain"/>
    <property type="match status" value="1"/>
</dbReference>
<keyword evidence="12" id="KW-0464">Manganese</keyword>
<dbReference type="GO" id="GO:0009252">
    <property type="term" value="P:peptidoglycan biosynthetic process"/>
    <property type="evidence" value="ECO:0007669"/>
    <property type="project" value="UniProtKB-UniRule"/>
</dbReference>
<dbReference type="InterPro" id="IPR000291">
    <property type="entry name" value="D-Ala_lig_Van_CS"/>
</dbReference>
<dbReference type="Pfam" id="PF07478">
    <property type="entry name" value="Dala_Dala_lig_C"/>
    <property type="match status" value="1"/>
</dbReference>
<name>A0A072NTP7_SCHAZ</name>
<evidence type="ECO:0000256" key="1">
    <source>
        <dbReference type="ARBA" id="ARBA00004496"/>
    </source>
</evidence>
<evidence type="ECO:0000256" key="5">
    <source>
        <dbReference type="ARBA" id="ARBA00022741"/>
    </source>
</evidence>
<feature type="active site" evidence="11">
    <location>
        <position position="280"/>
    </location>
</feature>
<dbReference type="InterPro" id="IPR016185">
    <property type="entry name" value="PreATP-grasp_dom_sf"/>
</dbReference>
<dbReference type="PROSITE" id="PS00843">
    <property type="entry name" value="DALA_DALA_LIGASE_1"/>
    <property type="match status" value="1"/>
</dbReference>
<evidence type="ECO:0000256" key="8">
    <source>
        <dbReference type="ARBA" id="ARBA00022984"/>
    </source>
</evidence>
<dbReference type="InterPro" id="IPR011127">
    <property type="entry name" value="Dala_Dala_lig_N"/>
</dbReference>
<dbReference type="Proteomes" id="UP000027936">
    <property type="component" value="Unassembled WGS sequence"/>
</dbReference>
<keyword evidence="9 10" id="KW-0961">Cell wall biogenesis/degradation</keyword>
<dbReference type="HAMAP" id="MF_00047">
    <property type="entry name" value="Dala_Dala_lig"/>
    <property type="match status" value="1"/>
</dbReference>
<dbReference type="SUPFAM" id="SSF52440">
    <property type="entry name" value="PreATP-grasp domain"/>
    <property type="match status" value="1"/>
</dbReference>
<sequence>MVMKVAVLYGGTSGEREVSLSSGKGIINALEKKGHEVIGIDFNPSKINELLTLDVDVVFIGLHGRFGEDGRIQGLLDMLNIPYVGSGVLGSALAMNKVKAKRIMESVGIRVAKDQAINAETFSRESFVLEIDYPVVVKPASEGSTIGITIANNEQELLAGIEEAFKHDEDVLIEEFIAGMEVTVSVLGKKGAEQALPVIEIVPKNKFYDYEAKYAPGGSDHIIPARVSDEITVYLQKNAVLAHQSLNCKTYSRTDFIVPFDGSLPVVLEVNTLPGMTPTSLFPDAAKEIGLSYEDMIERLIELSIK</sequence>
<dbReference type="GO" id="GO:0005737">
    <property type="term" value="C:cytoplasm"/>
    <property type="evidence" value="ECO:0007669"/>
    <property type="project" value="UniProtKB-SubCell"/>
</dbReference>
<comment type="pathway">
    <text evidence="10">Cell wall biogenesis; peptidoglycan biosynthesis.</text>
</comment>
<evidence type="ECO:0000259" key="14">
    <source>
        <dbReference type="PROSITE" id="PS50975"/>
    </source>
</evidence>
<evidence type="ECO:0000256" key="4">
    <source>
        <dbReference type="ARBA" id="ARBA00022598"/>
    </source>
</evidence>
<feature type="binding site" evidence="12">
    <location>
        <position position="269"/>
    </location>
    <ligand>
        <name>Mg(2+)</name>
        <dbReference type="ChEBI" id="CHEBI:18420"/>
        <label>1</label>
    </ligand>
</feature>
<dbReference type="PANTHER" id="PTHR23132">
    <property type="entry name" value="D-ALANINE--D-ALANINE LIGASE"/>
    <property type="match status" value="1"/>
</dbReference>
<protein>
    <recommendedName>
        <fullName evidence="10">D-alanine--D-alanine ligase</fullName>
        <ecNumber evidence="10">6.3.2.4</ecNumber>
    </recommendedName>
    <alternativeName>
        <fullName evidence="10">D-Ala-D-Ala ligase</fullName>
    </alternativeName>
    <alternativeName>
        <fullName evidence="10">D-alanylalanine synthetase</fullName>
    </alternativeName>
</protein>
<comment type="catalytic activity">
    <reaction evidence="10">
        <text>2 D-alanine + ATP = D-alanyl-D-alanine + ADP + phosphate + H(+)</text>
        <dbReference type="Rhea" id="RHEA:11224"/>
        <dbReference type="ChEBI" id="CHEBI:15378"/>
        <dbReference type="ChEBI" id="CHEBI:30616"/>
        <dbReference type="ChEBI" id="CHEBI:43474"/>
        <dbReference type="ChEBI" id="CHEBI:57416"/>
        <dbReference type="ChEBI" id="CHEBI:57822"/>
        <dbReference type="ChEBI" id="CHEBI:456216"/>
        <dbReference type="EC" id="6.3.2.4"/>
    </reaction>
</comment>
<dbReference type="PANTHER" id="PTHR23132:SF23">
    <property type="entry name" value="D-ALANINE--D-ALANINE LIGASE B"/>
    <property type="match status" value="1"/>
</dbReference>
<comment type="subcellular location">
    <subcellularLocation>
        <location evidence="1 10">Cytoplasm</location>
    </subcellularLocation>
</comment>
<comment type="cofactor">
    <cofactor evidence="12">
        <name>Mg(2+)</name>
        <dbReference type="ChEBI" id="CHEBI:18420"/>
    </cofactor>
    <cofactor evidence="12">
        <name>Mn(2+)</name>
        <dbReference type="ChEBI" id="CHEBI:29035"/>
    </cofactor>
    <text evidence="12">Binds 2 magnesium or manganese ions per subunit.</text>
</comment>
<dbReference type="GO" id="GO:0005524">
    <property type="term" value="F:ATP binding"/>
    <property type="evidence" value="ECO:0007669"/>
    <property type="project" value="UniProtKB-UniRule"/>
</dbReference>
<dbReference type="GO" id="GO:0008716">
    <property type="term" value="F:D-alanine-D-alanine ligase activity"/>
    <property type="evidence" value="ECO:0007669"/>
    <property type="project" value="UniProtKB-UniRule"/>
</dbReference>
<organism evidence="15 16">
    <name type="scientific">Schinkia azotoformans MEV2011</name>
    <dbReference type="NCBI Taxonomy" id="1348973"/>
    <lineage>
        <taxon>Bacteria</taxon>
        <taxon>Bacillati</taxon>
        <taxon>Bacillota</taxon>
        <taxon>Bacilli</taxon>
        <taxon>Bacillales</taxon>
        <taxon>Bacillaceae</taxon>
        <taxon>Calidifontibacillus/Schinkia group</taxon>
        <taxon>Schinkia</taxon>
    </lineage>
</organism>
<evidence type="ECO:0000256" key="10">
    <source>
        <dbReference type="HAMAP-Rule" id="MF_00047"/>
    </source>
</evidence>
<dbReference type="GO" id="GO:0046872">
    <property type="term" value="F:metal ion binding"/>
    <property type="evidence" value="ECO:0007669"/>
    <property type="project" value="UniProtKB-KW"/>
</dbReference>
<evidence type="ECO:0000256" key="13">
    <source>
        <dbReference type="PROSITE-ProRule" id="PRU00409"/>
    </source>
</evidence>